<name>A0AAN7V873_9COLE</name>
<gene>
    <name evidence="2" type="ORF">RI129_011072</name>
</gene>
<dbReference type="AlphaFoldDB" id="A0AAN7V873"/>
<dbReference type="GO" id="GO:0000323">
    <property type="term" value="C:lytic vacuole"/>
    <property type="evidence" value="ECO:0007669"/>
    <property type="project" value="TreeGrafter"/>
</dbReference>
<reference evidence="2 3" key="1">
    <citation type="journal article" date="2024" name="Insects">
        <title>An Improved Chromosome-Level Genome Assembly of the Firefly Pyrocoelia pectoralis.</title>
        <authorList>
            <person name="Fu X."/>
            <person name="Meyer-Rochow V.B."/>
            <person name="Ballantyne L."/>
            <person name="Zhu X."/>
        </authorList>
    </citation>
    <scope>NUCLEOTIDE SEQUENCE [LARGE SCALE GENOMIC DNA]</scope>
    <source>
        <strain evidence="2">XCY_ONT2</strain>
    </source>
</reference>
<evidence type="ECO:0000256" key="1">
    <source>
        <dbReference type="ARBA" id="ARBA00023054"/>
    </source>
</evidence>
<dbReference type="PANTHER" id="PTHR15157">
    <property type="entry name" value="UV RADIATION RESISTANCE-ASSOCIATED GENE PROTEIN"/>
    <property type="match status" value="1"/>
</dbReference>
<dbReference type="GO" id="GO:0032991">
    <property type="term" value="C:protein-containing complex"/>
    <property type="evidence" value="ECO:0007669"/>
    <property type="project" value="UniProtKB-ARBA"/>
</dbReference>
<sequence length="807" mass="91915">MSLSISDSVLAIQGCRQWTPLLTQQLRLRHLQQIMVYNISSQSSGTFYYTLHLTTMCAPFYTSEKSNSCNPKWKELDPESFTAPSLSAFVIRVWQTQESDTDLIILTWIINLSGLVYLGVKLSEIQPDSFKENSVIFHLRGGYFTSYISLRTDSQTPLQFIDNLNVLSNKLETKVFRITSTKSCKSEVKRSYTVGKLQKLHLSQLNIKNESLDVRNLRDKISSKCGLCNDEKTKKGNSSKTPIRRQGSQLLTMTTLNKMLEWQEKPSIEQRQRLINLTKQIEIAKFKTKLLVQEKDKKSSQIRQLLANYTTSVDENEDRGYHLMENYRILSRDSDKLKEWYTRLIQLKELQLHTNAQLQHRRQQLMSQLLFMYPIGQLSPQKHVIGGLYLPNSDMLHDCSEDGLAVALGYVSHILLMCSSFLQVPLRYNVTYFGSRSYITDHINVVLADRDRDFPLYAKGKDKMQFNYAVYLLNKNIAQLRWLCNQQTPDLRATLTNLQHLLMGPEDKDGLSSSSRHLKKLDLSISSIYKSADFLSHFEKPFLGSSSNISDPILDTLKLEYQEQSMSPTNRNKKKTESALRPGLSEILAIPEAYMTQEITSNAFKTFTSTETFKQLSLAQQRPESDSKTSSTKSSYSIISSSHNIVEGLENIEQGTDILHSSLNLTSDNISNPIDIDSKTVIVEEHPRRDNYDKLLKQNRRISRSVGSITEEDFDLHSSLELGSDPLINVSAETNKSFSRGRLDDGQQEFLQKWLDSGPALVCSEENLYPDEILGSTAAISNSDNSPLTLRTDALLTTTSFNLIKPK</sequence>
<dbReference type="EMBL" id="JAVRBK010000008">
    <property type="protein sequence ID" value="KAK5640261.1"/>
    <property type="molecule type" value="Genomic_DNA"/>
</dbReference>
<proteinExistence type="predicted"/>
<dbReference type="GO" id="GO:0005768">
    <property type="term" value="C:endosome"/>
    <property type="evidence" value="ECO:0007669"/>
    <property type="project" value="TreeGrafter"/>
</dbReference>
<dbReference type="GO" id="GO:0035493">
    <property type="term" value="P:SNARE complex assembly"/>
    <property type="evidence" value="ECO:0007669"/>
    <property type="project" value="TreeGrafter"/>
</dbReference>
<evidence type="ECO:0008006" key="4">
    <source>
        <dbReference type="Google" id="ProtNLM"/>
    </source>
</evidence>
<protein>
    <recommendedName>
        <fullName evidence="4">UV radiation resistance-associated gene protein</fullName>
    </recommendedName>
</protein>
<accession>A0AAN7V873</accession>
<dbReference type="Pfam" id="PF10186">
    <property type="entry name" value="ATG14"/>
    <property type="match status" value="1"/>
</dbReference>
<keyword evidence="3" id="KW-1185">Reference proteome</keyword>
<organism evidence="2 3">
    <name type="scientific">Pyrocoelia pectoralis</name>
    <dbReference type="NCBI Taxonomy" id="417401"/>
    <lineage>
        <taxon>Eukaryota</taxon>
        <taxon>Metazoa</taxon>
        <taxon>Ecdysozoa</taxon>
        <taxon>Arthropoda</taxon>
        <taxon>Hexapoda</taxon>
        <taxon>Insecta</taxon>
        <taxon>Pterygota</taxon>
        <taxon>Neoptera</taxon>
        <taxon>Endopterygota</taxon>
        <taxon>Coleoptera</taxon>
        <taxon>Polyphaga</taxon>
        <taxon>Elateriformia</taxon>
        <taxon>Elateroidea</taxon>
        <taxon>Lampyridae</taxon>
        <taxon>Lampyrinae</taxon>
        <taxon>Pyrocoelia</taxon>
    </lineage>
</organism>
<dbReference type="InterPro" id="IPR018791">
    <property type="entry name" value="UV_resistance/autophagy_Atg14"/>
</dbReference>
<keyword evidence="1" id="KW-0175">Coiled coil</keyword>
<dbReference type="Proteomes" id="UP001329430">
    <property type="component" value="Chromosome 8"/>
</dbReference>
<dbReference type="GO" id="GO:0000149">
    <property type="term" value="F:SNARE binding"/>
    <property type="evidence" value="ECO:0007669"/>
    <property type="project" value="TreeGrafter"/>
</dbReference>
<evidence type="ECO:0000313" key="2">
    <source>
        <dbReference type="EMBL" id="KAK5640261.1"/>
    </source>
</evidence>
<comment type="caution">
    <text evidence="2">The sequence shown here is derived from an EMBL/GenBank/DDBJ whole genome shotgun (WGS) entry which is preliminary data.</text>
</comment>
<evidence type="ECO:0000313" key="3">
    <source>
        <dbReference type="Proteomes" id="UP001329430"/>
    </source>
</evidence>
<dbReference type="PANTHER" id="PTHR15157:SF5">
    <property type="entry name" value="UV RADIATION RESISTANCE-ASSOCIATED GENE PROTEIN"/>
    <property type="match status" value="1"/>
</dbReference>